<dbReference type="InterPro" id="IPR008271">
    <property type="entry name" value="Ser/Thr_kinase_AS"/>
</dbReference>
<dbReference type="Pfam" id="PF00069">
    <property type="entry name" value="Pkinase"/>
    <property type="match status" value="1"/>
</dbReference>
<evidence type="ECO:0000313" key="6">
    <source>
        <dbReference type="Proteomes" id="UP000316095"/>
    </source>
</evidence>
<dbReference type="PROSITE" id="PS00107">
    <property type="entry name" value="PROTEIN_KINASE_ATP"/>
    <property type="match status" value="1"/>
</dbReference>
<evidence type="ECO:0000256" key="2">
    <source>
        <dbReference type="ARBA" id="ARBA00022840"/>
    </source>
</evidence>
<proteinExistence type="predicted"/>
<dbReference type="EC" id="2.7.11.1" evidence="5"/>
<dbReference type="Gene3D" id="1.10.510.10">
    <property type="entry name" value="Transferase(Phosphotransferase) domain 1"/>
    <property type="match status" value="1"/>
</dbReference>
<sequence length="429" mass="49589">MSRQSEIEDLLSSFEENWTSESITKFNIPYSKFHSWQSVDVEYLARELIGIDFELRLKNSGQSGEFKELPSVIQFYRNYFSAFIDTRKLTLLLLSEAIRDSKNSGREYDFRPYIKEFGKELNKFQESIEQEYLSEIEPHLSSFETHNSQSNANEFNVDWSRYKLVRLIGTGSHAKVYFATDFETGEHVAVKFLRKQFQQNAARIEAFINEAQILKNFHHENVINIRGLGQIPSGGLFIVLDWISGRSLHEQLESQEFVSEFQIRKWIHQVCMGLQHIHSRGIIHCDLKPANILLNVENQILITDFGFAKYLNDDFRQARNIQGTVSFMAPEQIDQLWGRICPATDIYAVGVILYLFLTRRLPFISETFEEIALAKLSSEPITDPRELNSTISESIASICMKCLQSEPTFRFESAAQLINAIDPISYNSN</sequence>
<dbReference type="AlphaFoldDB" id="A0A5C5XMQ3"/>
<keyword evidence="2 3" id="KW-0067">ATP-binding</keyword>
<dbReference type="GO" id="GO:0005737">
    <property type="term" value="C:cytoplasm"/>
    <property type="evidence" value="ECO:0007669"/>
    <property type="project" value="TreeGrafter"/>
</dbReference>
<gene>
    <name evidence="5" type="primary">prkC_20</name>
    <name evidence="5" type="ORF">Pan54_52010</name>
</gene>
<comment type="caution">
    <text evidence="5">The sequence shown here is derived from an EMBL/GenBank/DDBJ whole genome shotgun (WGS) entry which is preliminary data.</text>
</comment>
<evidence type="ECO:0000256" key="3">
    <source>
        <dbReference type="PROSITE-ProRule" id="PRU10141"/>
    </source>
</evidence>
<dbReference type="InterPro" id="IPR000719">
    <property type="entry name" value="Prot_kinase_dom"/>
</dbReference>
<reference evidence="5 6" key="1">
    <citation type="submission" date="2019-02" db="EMBL/GenBank/DDBJ databases">
        <title>Deep-cultivation of Planctomycetes and their phenomic and genomic characterization uncovers novel biology.</title>
        <authorList>
            <person name="Wiegand S."/>
            <person name="Jogler M."/>
            <person name="Boedeker C."/>
            <person name="Pinto D."/>
            <person name="Vollmers J."/>
            <person name="Rivas-Marin E."/>
            <person name="Kohn T."/>
            <person name="Peeters S.H."/>
            <person name="Heuer A."/>
            <person name="Rast P."/>
            <person name="Oberbeckmann S."/>
            <person name="Bunk B."/>
            <person name="Jeske O."/>
            <person name="Meyerdierks A."/>
            <person name="Storesund J.E."/>
            <person name="Kallscheuer N."/>
            <person name="Luecker S."/>
            <person name="Lage O.M."/>
            <person name="Pohl T."/>
            <person name="Merkel B.J."/>
            <person name="Hornburger P."/>
            <person name="Mueller R.-W."/>
            <person name="Bruemmer F."/>
            <person name="Labrenz M."/>
            <person name="Spormann A.M."/>
            <person name="Op Den Camp H."/>
            <person name="Overmann J."/>
            <person name="Amann R."/>
            <person name="Jetten M.S.M."/>
            <person name="Mascher T."/>
            <person name="Medema M.H."/>
            <person name="Devos D.P."/>
            <person name="Kaster A.-K."/>
            <person name="Ovreas L."/>
            <person name="Rohde M."/>
            <person name="Galperin M.Y."/>
            <person name="Jogler C."/>
        </authorList>
    </citation>
    <scope>NUCLEOTIDE SEQUENCE [LARGE SCALE GENOMIC DNA]</scope>
    <source>
        <strain evidence="5 6">Pan54</strain>
    </source>
</reference>
<evidence type="ECO:0000256" key="1">
    <source>
        <dbReference type="ARBA" id="ARBA00022741"/>
    </source>
</evidence>
<name>A0A5C5XMQ3_9PLAN</name>
<dbReference type="PROSITE" id="PS00108">
    <property type="entry name" value="PROTEIN_KINASE_ST"/>
    <property type="match status" value="1"/>
</dbReference>
<feature type="binding site" evidence="3">
    <location>
        <position position="191"/>
    </location>
    <ligand>
        <name>ATP</name>
        <dbReference type="ChEBI" id="CHEBI:30616"/>
    </ligand>
</feature>
<dbReference type="PANTHER" id="PTHR24361">
    <property type="entry name" value="MITOGEN-ACTIVATED KINASE KINASE KINASE"/>
    <property type="match status" value="1"/>
</dbReference>
<dbReference type="GO" id="GO:0005524">
    <property type="term" value="F:ATP binding"/>
    <property type="evidence" value="ECO:0007669"/>
    <property type="project" value="UniProtKB-UniRule"/>
</dbReference>
<feature type="domain" description="Protein kinase" evidence="4">
    <location>
        <begin position="162"/>
        <end position="425"/>
    </location>
</feature>
<keyword evidence="1 3" id="KW-0547">Nucleotide-binding</keyword>
<organism evidence="5 6">
    <name type="scientific">Rubinisphaera italica</name>
    <dbReference type="NCBI Taxonomy" id="2527969"/>
    <lineage>
        <taxon>Bacteria</taxon>
        <taxon>Pseudomonadati</taxon>
        <taxon>Planctomycetota</taxon>
        <taxon>Planctomycetia</taxon>
        <taxon>Planctomycetales</taxon>
        <taxon>Planctomycetaceae</taxon>
        <taxon>Rubinisphaera</taxon>
    </lineage>
</organism>
<dbReference type="PROSITE" id="PS50011">
    <property type="entry name" value="PROTEIN_KINASE_DOM"/>
    <property type="match status" value="1"/>
</dbReference>
<evidence type="ECO:0000313" key="5">
    <source>
        <dbReference type="EMBL" id="TWT64437.1"/>
    </source>
</evidence>
<dbReference type="OrthoDB" id="280689at2"/>
<accession>A0A5C5XMQ3</accession>
<protein>
    <submittedName>
        <fullName evidence="5">Serine/threonine-protein kinase PrkC</fullName>
        <ecNumber evidence="5">2.7.11.1</ecNumber>
    </submittedName>
</protein>
<keyword evidence="5" id="KW-0808">Transferase</keyword>
<dbReference type="InterPro" id="IPR017441">
    <property type="entry name" value="Protein_kinase_ATP_BS"/>
</dbReference>
<dbReference type="InterPro" id="IPR053235">
    <property type="entry name" value="Ser_Thr_kinase"/>
</dbReference>
<dbReference type="EMBL" id="SJPG01000001">
    <property type="protein sequence ID" value="TWT64437.1"/>
    <property type="molecule type" value="Genomic_DNA"/>
</dbReference>
<dbReference type="SUPFAM" id="SSF56112">
    <property type="entry name" value="Protein kinase-like (PK-like)"/>
    <property type="match status" value="1"/>
</dbReference>
<dbReference type="SMART" id="SM00220">
    <property type="entry name" value="S_TKc"/>
    <property type="match status" value="1"/>
</dbReference>
<evidence type="ECO:0000259" key="4">
    <source>
        <dbReference type="PROSITE" id="PS50011"/>
    </source>
</evidence>
<dbReference type="CDD" id="cd14014">
    <property type="entry name" value="STKc_PknB_like"/>
    <property type="match status" value="1"/>
</dbReference>
<keyword evidence="6" id="KW-1185">Reference proteome</keyword>
<dbReference type="InterPro" id="IPR011009">
    <property type="entry name" value="Kinase-like_dom_sf"/>
</dbReference>
<dbReference type="GO" id="GO:0004674">
    <property type="term" value="F:protein serine/threonine kinase activity"/>
    <property type="evidence" value="ECO:0007669"/>
    <property type="project" value="UniProtKB-EC"/>
</dbReference>
<keyword evidence="5" id="KW-0418">Kinase</keyword>
<dbReference type="Proteomes" id="UP000316095">
    <property type="component" value="Unassembled WGS sequence"/>
</dbReference>